<protein>
    <recommendedName>
        <fullName evidence="4">Secreted protein</fullName>
    </recommendedName>
</protein>
<proteinExistence type="predicted"/>
<dbReference type="EMBL" id="JAWDGP010002600">
    <property type="protein sequence ID" value="KAK3781762.1"/>
    <property type="molecule type" value="Genomic_DNA"/>
</dbReference>
<accession>A0AAE1A6A5</accession>
<name>A0AAE1A6A5_9GAST</name>
<dbReference type="AlphaFoldDB" id="A0AAE1A6A5"/>
<dbReference type="Proteomes" id="UP001283361">
    <property type="component" value="Unassembled WGS sequence"/>
</dbReference>
<comment type="caution">
    <text evidence="2">The sequence shown here is derived from an EMBL/GenBank/DDBJ whole genome shotgun (WGS) entry which is preliminary data.</text>
</comment>
<organism evidence="2 3">
    <name type="scientific">Elysia crispata</name>
    <name type="common">lettuce slug</name>
    <dbReference type="NCBI Taxonomy" id="231223"/>
    <lineage>
        <taxon>Eukaryota</taxon>
        <taxon>Metazoa</taxon>
        <taxon>Spiralia</taxon>
        <taxon>Lophotrochozoa</taxon>
        <taxon>Mollusca</taxon>
        <taxon>Gastropoda</taxon>
        <taxon>Heterobranchia</taxon>
        <taxon>Euthyneura</taxon>
        <taxon>Panpulmonata</taxon>
        <taxon>Sacoglossa</taxon>
        <taxon>Placobranchoidea</taxon>
        <taxon>Plakobranchidae</taxon>
        <taxon>Elysia</taxon>
    </lineage>
</organism>
<sequence length="90" mass="9975">MTSTSAILLPFLSALSTPCFQAREFRLTPSLIIVNISLTSNRPRALFLPHQPLRYFAPGVTEFSSSRRGLLPKFQVHLDSAEKMAPDGTN</sequence>
<feature type="chain" id="PRO_5042267981" description="Secreted protein" evidence="1">
    <location>
        <begin position="23"/>
        <end position="90"/>
    </location>
</feature>
<evidence type="ECO:0000313" key="2">
    <source>
        <dbReference type="EMBL" id="KAK3781762.1"/>
    </source>
</evidence>
<reference evidence="2" key="1">
    <citation type="journal article" date="2023" name="G3 (Bethesda)">
        <title>A reference genome for the long-term kleptoplast-retaining sea slug Elysia crispata morphotype clarki.</title>
        <authorList>
            <person name="Eastman K.E."/>
            <person name="Pendleton A.L."/>
            <person name="Shaikh M.A."/>
            <person name="Suttiyut T."/>
            <person name="Ogas R."/>
            <person name="Tomko P."/>
            <person name="Gavelis G."/>
            <person name="Widhalm J.R."/>
            <person name="Wisecaver J.H."/>
        </authorList>
    </citation>
    <scope>NUCLEOTIDE SEQUENCE</scope>
    <source>
        <strain evidence="2">ECLA1</strain>
    </source>
</reference>
<evidence type="ECO:0008006" key="4">
    <source>
        <dbReference type="Google" id="ProtNLM"/>
    </source>
</evidence>
<gene>
    <name evidence="2" type="ORF">RRG08_021408</name>
</gene>
<evidence type="ECO:0000313" key="3">
    <source>
        <dbReference type="Proteomes" id="UP001283361"/>
    </source>
</evidence>
<keyword evidence="3" id="KW-1185">Reference proteome</keyword>
<keyword evidence="1" id="KW-0732">Signal</keyword>
<evidence type="ECO:0000256" key="1">
    <source>
        <dbReference type="SAM" id="SignalP"/>
    </source>
</evidence>
<feature type="signal peptide" evidence="1">
    <location>
        <begin position="1"/>
        <end position="22"/>
    </location>
</feature>